<evidence type="ECO:0000256" key="6">
    <source>
        <dbReference type="ARBA" id="ARBA00022516"/>
    </source>
</evidence>
<dbReference type="Proteomes" id="UP001212841">
    <property type="component" value="Unassembled WGS sequence"/>
</dbReference>
<keyword evidence="10" id="KW-0249">Electron transport</keyword>
<keyword evidence="6 14" id="KW-0444">Lipid biosynthesis</keyword>
<keyword evidence="13 14" id="KW-0275">Fatty acid biosynthesis</keyword>
<evidence type="ECO:0000256" key="11">
    <source>
        <dbReference type="ARBA" id="ARBA00023098"/>
    </source>
</evidence>
<evidence type="ECO:0000313" key="16">
    <source>
        <dbReference type="EMBL" id="KAJ3054374.1"/>
    </source>
</evidence>
<comment type="function">
    <text evidence="14">Carrier of the growing fatty acid chain in fatty acid biosynthesis.</text>
</comment>
<dbReference type="InterPro" id="IPR006162">
    <property type="entry name" value="Ppantetheine_attach_site"/>
</dbReference>
<dbReference type="GO" id="GO:0099128">
    <property type="term" value="C:mitochondrial [2Fe-2S] assembly complex"/>
    <property type="evidence" value="ECO:0007669"/>
    <property type="project" value="UniProtKB-ARBA"/>
</dbReference>
<dbReference type="PROSITE" id="PS50075">
    <property type="entry name" value="CARRIER"/>
    <property type="match status" value="1"/>
</dbReference>
<gene>
    <name evidence="16" type="primary">NDUFAB1</name>
    <name evidence="16" type="ORF">HK097_001983</name>
</gene>
<keyword evidence="11" id="KW-0443">Lipid metabolism</keyword>
<name>A0AAD5SIR8_9FUNG</name>
<dbReference type="FunFam" id="1.10.1200.10:FF:000003">
    <property type="entry name" value="Acyl carrier protein"/>
    <property type="match status" value="1"/>
</dbReference>
<dbReference type="GO" id="GO:0000036">
    <property type="term" value="F:acyl carrier activity"/>
    <property type="evidence" value="ECO:0007669"/>
    <property type="project" value="TreeGrafter"/>
</dbReference>
<keyword evidence="7" id="KW-0597">Phosphoprotein</keyword>
<evidence type="ECO:0000256" key="9">
    <source>
        <dbReference type="ARBA" id="ARBA00022946"/>
    </source>
</evidence>
<keyword evidence="4" id="KW-0813">Transport</keyword>
<dbReference type="NCBIfam" id="NF002148">
    <property type="entry name" value="PRK00982.1-2"/>
    <property type="match status" value="1"/>
</dbReference>
<comment type="subcellular location">
    <subcellularLocation>
        <location evidence="1">Mitochondrion</location>
    </subcellularLocation>
</comment>
<evidence type="ECO:0000256" key="14">
    <source>
        <dbReference type="RuleBase" id="RU000722"/>
    </source>
</evidence>
<evidence type="ECO:0000256" key="4">
    <source>
        <dbReference type="ARBA" id="ARBA00022448"/>
    </source>
</evidence>
<dbReference type="GO" id="GO:0000035">
    <property type="term" value="F:acyl binding"/>
    <property type="evidence" value="ECO:0007669"/>
    <property type="project" value="TreeGrafter"/>
</dbReference>
<evidence type="ECO:0000256" key="1">
    <source>
        <dbReference type="ARBA" id="ARBA00004173"/>
    </source>
</evidence>
<reference evidence="16" key="1">
    <citation type="submission" date="2020-05" db="EMBL/GenBank/DDBJ databases">
        <title>Phylogenomic resolution of chytrid fungi.</title>
        <authorList>
            <person name="Stajich J.E."/>
            <person name="Amses K."/>
            <person name="Simmons R."/>
            <person name="Seto K."/>
            <person name="Myers J."/>
            <person name="Bonds A."/>
            <person name="Quandt C.A."/>
            <person name="Barry K."/>
            <person name="Liu P."/>
            <person name="Grigoriev I."/>
            <person name="Longcore J.E."/>
            <person name="James T.Y."/>
        </authorList>
    </citation>
    <scope>NUCLEOTIDE SEQUENCE</scope>
    <source>
        <strain evidence="16">JEL0318</strain>
    </source>
</reference>
<evidence type="ECO:0000313" key="17">
    <source>
        <dbReference type="Proteomes" id="UP001212841"/>
    </source>
</evidence>
<evidence type="ECO:0000256" key="8">
    <source>
        <dbReference type="ARBA" id="ARBA00022832"/>
    </source>
</evidence>
<dbReference type="PANTHER" id="PTHR20863">
    <property type="entry name" value="ACYL CARRIER PROTEIN"/>
    <property type="match status" value="1"/>
</dbReference>
<dbReference type="NCBIfam" id="TIGR00517">
    <property type="entry name" value="acyl_carrier"/>
    <property type="match status" value="1"/>
</dbReference>
<comment type="similarity">
    <text evidence="3">Belongs to the acyl carrier protein (ACP) family.</text>
</comment>
<evidence type="ECO:0000256" key="10">
    <source>
        <dbReference type="ARBA" id="ARBA00022982"/>
    </source>
</evidence>
<evidence type="ECO:0000256" key="12">
    <source>
        <dbReference type="ARBA" id="ARBA00023128"/>
    </source>
</evidence>
<keyword evidence="5 14" id="KW-0596">Phosphopantetheine</keyword>
<keyword evidence="17" id="KW-1185">Reference proteome</keyword>
<dbReference type="InterPro" id="IPR003231">
    <property type="entry name" value="ACP"/>
</dbReference>
<evidence type="ECO:0000256" key="5">
    <source>
        <dbReference type="ARBA" id="ARBA00022450"/>
    </source>
</evidence>
<dbReference type="InterPro" id="IPR036736">
    <property type="entry name" value="ACP-like_sf"/>
</dbReference>
<evidence type="ECO:0000256" key="2">
    <source>
        <dbReference type="ARBA" id="ARBA00005194"/>
    </source>
</evidence>
<keyword evidence="9" id="KW-0809">Transit peptide</keyword>
<evidence type="ECO:0000256" key="3">
    <source>
        <dbReference type="ARBA" id="ARBA00010930"/>
    </source>
</evidence>
<evidence type="ECO:0000256" key="7">
    <source>
        <dbReference type="ARBA" id="ARBA00022553"/>
    </source>
</evidence>
<dbReference type="HAMAP" id="MF_01217">
    <property type="entry name" value="Acyl_carrier"/>
    <property type="match status" value="1"/>
</dbReference>
<dbReference type="Pfam" id="PF00550">
    <property type="entry name" value="PP-binding"/>
    <property type="match status" value="1"/>
</dbReference>
<comment type="pathway">
    <text evidence="2">Lipid metabolism; fatty acid biosynthesis.</text>
</comment>
<organism evidence="16 17">
    <name type="scientific">Rhizophlyctis rosea</name>
    <dbReference type="NCBI Taxonomy" id="64517"/>
    <lineage>
        <taxon>Eukaryota</taxon>
        <taxon>Fungi</taxon>
        <taxon>Fungi incertae sedis</taxon>
        <taxon>Chytridiomycota</taxon>
        <taxon>Chytridiomycota incertae sedis</taxon>
        <taxon>Chytridiomycetes</taxon>
        <taxon>Rhizophlyctidales</taxon>
        <taxon>Rhizophlyctidaceae</taxon>
        <taxon>Rhizophlyctis</taxon>
    </lineage>
</organism>
<keyword evidence="8" id="KW-0276">Fatty acid metabolism</keyword>
<evidence type="ECO:0000256" key="13">
    <source>
        <dbReference type="ARBA" id="ARBA00023160"/>
    </source>
</evidence>
<dbReference type="AlphaFoldDB" id="A0AAD5SIR8"/>
<feature type="domain" description="Carrier" evidence="15">
    <location>
        <begin position="62"/>
        <end position="137"/>
    </location>
</feature>
<comment type="caution">
    <text evidence="16">The sequence shown here is derived from an EMBL/GenBank/DDBJ whole genome shotgun (WGS) entry which is preliminary data.</text>
</comment>
<dbReference type="PROSITE" id="PS00012">
    <property type="entry name" value="PHOSPHOPANTETHEINE"/>
    <property type="match status" value="1"/>
</dbReference>
<proteinExistence type="inferred from homology"/>
<dbReference type="EMBL" id="JADGJD010000141">
    <property type="protein sequence ID" value="KAJ3054374.1"/>
    <property type="molecule type" value="Genomic_DNA"/>
</dbReference>
<protein>
    <recommendedName>
        <fullName evidence="14">Acyl carrier protein</fullName>
    </recommendedName>
</protein>
<dbReference type="Gene3D" id="1.10.1200.10">
    <property type="entry name" value="ACP-like"/>
    <property type="match status" value="1"/>
</dbReference>
<dbReference type="PANTHER" id="PTHR20863:SF28">
    <property type="entry name" value="ACYL CARRIER PROTEIN, MITOCHONDRIAL"/>
    <property type="match status" value="1"/>
</dbReference>
<dbReference type="SUPFAM" id="SSF47336">
    <property type="entry name" value="ACP-like"/>
    <property type="match status" value="1"/>
</dbReference>
<accession>A0AAD5SIR8</accession>
<keyword evidence="12" id="KW-0496">Mitochondrion</keyword>
<sequence>MTRTTVFRTLTRAMAIRSFSTYRIAAPRVLPTSSAARSILPAVATQLQVRSYALAIPPLTVQEIEDRILQLLKDFEKVDPAKLNIDSHFINDLGLDSLDQVEITMALEDEFRIELPDRDAEEIFTVRQAVEKVYANKNSA</sequence>
<dbReference type="InterPro" id="IPR009081">
    <property type="entry name" value="PP-bd_ACP"/>
</dbReference>
<evidence type="ECO:0000259" key="15">
    <source>
        <dbReference type="PROSITE" id="PS50075"/>
    </source>
</evidence>